<dbReference type="AlphaFoldDB" id="A0A0E9T8G1"/>
<accession>A0A0E9T8G1</accession>
<evidence type="ECO:0000313" key="2">
    <source>
        <dbReference type="EMBL" id="JAH49160.1"/>
    </source>
</evidence>
<sequence>MQRYKKMVRQNRIVDELQHH</sequence>
<name>A0A0E9T8G1_ANGAN</name>
<feature type="region of interest" description="Disordered" evidence="1">
    <location>
        <begin position="1"/>
        <end position="20"/>
    </location>
</feature>
<evidence type="ECO:0000256" key="1">
    <source>
        <dbReference type="SAM" id="MobiDB-lite"/>
    </source>
</evidence>
<reference evidence="2" key="2">
    <citation type="journal article" date="2015" name="Fish Shellfish Immunol.">
        <title>Early steps in the European eel (Anguilla anguilla)-Vibrio vulnificus interaction in the gills: Role of the RtxA13 toxin.</title>
        <authorList>
            <person name="Callol A."/>
            <person name="Pajuelo D."/>
            <person name="Ebbesson L."/>
            <person name="Teles M."/>
            <person name="MacKenzie S."/>
            <person name="Amaro C."/>
        </authorList>
    </citation>
    <scope>NUCLEOTIDE SEQUENCE</scope>
</reference>
<proteinExistence type="predicted"/>
<protein>
    <submittedName>
        <fullName evidence="2">Uncharacterized protein</fullName>
    </submittedName>
</protein>
<dbReference type="EMBL" id="GBXM01059417">
    <property type="protein sequence ID" value="JAH49160.1"/>
    <property type="molecule type" value="Transcribed_RNA"/>
</dbReference>
<reference evidence="2" key="1">
    <citation type="submission" date="2014-11" db="EMBL/GenBank/DDBJ databases">
        <authorList>
            <person name="Amaro Gonzalez C."/>
        </authorList>
    </citation>
    <scope>NUCLEOTIDE SEQUENCE</scope>
</reference>
<organism evidence="2">
    <name type="scientific">Anguilla anguilla</name>
    <name type="common">European freshwater eel</name>
    <name type="synonym">Muraena anguilla</name>
    <dbReference type="NCBI Taxonomy" id="7936"/>
    <lineage>
        <taxon>Eukaryota</taxon>
        <taxon>Metazoa</taxon>
        <taxon>Chordata</taxon>
        <taxon>Craniata</taxon>
        <taxon>Vertebrata</taxon>
        <taxon>Euteleostomi</taxon>
        <taxon>Actinopterygii</taxon>
        <taxon>Neopterygii</taxon>
        <taxon>Teleostei</taxon>
        <taxon>Anguilliformes</taxon>
        <taxon>Anguillidae</taxon>
        <taxon>Anguilla</taxon>
    </lineage>
</organism>